<reference evidence="5 6" key="1">
    <citation type="submission" date="2013-05" db="EMBL/GenBank/DDBJ databases">
        <title>Genome assembly of Chondromyces apiculatus DSM 436.</title>
        <authorList>
            <person name="Sharma G."/>
            <person name="Khatri I."/>
            <person name="Kaur C."/>
            <person name="Mayilraj S."/>
            <person name="Subramanian S."/>
        </authorList>
    </citation>
    <scope>NUCLEOTIDE SEQUENCE [LARGE SCALE GENOMIC DNA]</scope>
    <source>
        <strain evidence="5 6">DSM 436</strain>
    </source>
</reference>
<evidence type="ECO:0000256" key="2">
    <source>
        <dbReference type="ARBA" id="ARBA00022801"/>
    </source>
</evidence>
<feature type="region of interest" description="Disordered" evidence="3">
    <location>
        <begin position="324"/>
        <end position="348"/>
    </location>
</feature>
<dbReference type="eggNOG" id="COG0657">
    <property type="taxonomic scope" value="Bacteria"/>
</dbReference>
<comment type="similarity">
    <text evidence="1">Belongs to the 'GDXG' lipolytic enzyme family.</text>
</comment>
<dbReference type="SUPFAM" id="SSF53474">
    <property type="entry name" value="alpha/beta-Hydrolases"/>
    <property type="match status" value="1"/>
</dbReference>
<feature type="domain" description="Alpha/beta hydrolase fold-3" evidence="4">
    <location>
        <begin position="98"/>
        <end position="298"/>
    </location>
</feature>
<protein>
    <submittedName>
        <fullName evidence="5">Esterase</fullName>
    </submittedName>
</protein>
<accession>A0A017T5Q5</accession>
<evidence type="ECO:0000313" key="6">
    <source>
        <dbReference type="Proteomes" id="UP000019678"/>
    </source>
</evidence>
<organism evidence="5 6">
    <name type="scientific">Chondromyces apiculatus DSM 436</name>
    <dbReference type="NCBI Taxonomy" id="1192034"/>
    <lineage>
        <taxon>Bacteria</taxon>
        <taxon>Pseudomonadati</taxon>
        <taxon>Myxococcota</taxon>
        <taxon>Polyangia</taxon>
        <taxon>Polyangiales</taxon>
        <taxon>Polyangiaceae</taxon>
        <taxon>Chondromyces</taxon>
    </lineage>
</organism>
<comment type="caution">
    <text evidence="5">The sequence shown here is derived from an EMBL/GenBank/DDBJ whole genome shotgun (WGS) entry which is preliminary data.</text>
</comment>
<dbReference type="GO" id="GO:0004806">
    <property type="term" value="F:triacylglycerol lipase activity"/>
    <property type="evidence" value="ECO:0007669"/>
    <property type="project" value="TreeGrafter"/>
</dbReference>
<proteinExistence type="inferred from homology"/>
<dbReference type="AlphaFoldDB" id="A0A017T5Q5"/>
<evidence type="ECO:0000259" key="4">
    <source>
        <dbReference type="Pfam" id="PF07859"/>
    </source>
</evidence>
<dbReference type="Gene3D" id="3.40.50.1820">
    <property type="entry name" value="alpha/beta hydrolase"/>
    <property type="match status" value="1"/>
</dbReference>
<dbReference type="InterPro" id="IPR050300">
    <property type="entry name" value="GDXG_lipolytic_enzyme"/>
</dbReference>
<evidence type="ECO:0000256" key="1">
    <source>
        <dbReference type="ARBA" id="ARBA00010515"/>
    </source>
</evidence>
<name>A0A017T5Q5_9BACT</name>
<dbReference type="InterPro" id="IPR029058">
    <property type="entry name" value="AB_hydrolase_fold"/>
</dbReference>
<evidence type="ECO:0000256" key="3">
    <source>
        <dbReference type="SAM" id="MobiDB-lite"/>
    </source>
</evidence>
<dbReference type="Proteomes" id="UP000019678">
    <property type="component" value="Unassembled WGS sequence"/>
</dbReference>
<dbReference type="InterPro" id="IPR013094">
    <property type="entry name" value="AB_hydrolase_3"/>
</dbReference>
<dbReference type="STRING" id="1192034.CAP_4808"/>
<gene>
    <name evidence="5" type="ORF">CAP_4808</name>
</gene>
<feature type="compositionally biased region" description="Basic and acidic residues" evidence="3">
    <location>
        <begin position="336"/>
        <end position="348"/>
    </location>
</feature>
<sequence>MLDGDVHELPLNEHQGRTISPQAREILERELRLFTLPDVAVSDERIVDMRMQFAALERQQLEEMRTWFQPSIARTSIEGVKVVVVTPPSAAARTDHALLYIHGGGYVMGSATDRTGMLMAHELGLKMYSVDYQVAPEAKFPVALEECLKVYRHLVKTYAPSKVAVVSTSAGSGHALGMLLKAQEEGLPMIGASALLSPSVDLTQAGDSMTSNAGRDLMTYENHADKLYIAPFVGSARLDDPLVSPVYGTYREGFPATVIVTGTRDVFLSGSTRLYWKLRRATVPAELLVAEGMWHAFTSYPDLPEAVESRQAVRSFVEAHLGARAEGGAPGARPRMQPEIEAPERTTP</sequence>
<dbReference type="PANTHER" id="PTHR48081">
    <property type="entry name" value="AB HYDROLASE SUPERFAMILY PROTEIN C4A8.06C"/>
    <property type="match status" value="1"/>
</dbReference>
<evidence type="ECO:0000313" key="5">
    <source>
        <dbReference type="EMBL" id="EYF04125.1"/>
    </source>
</evidence>
<dbReference type="PANTHER" id="PTHR48081:SF30">
    <property type="entry name" value="ACETYL-HYDROLASE LIPR-RELATED"/>
    <property type="match status" value="1"/>
</dbReference>
<dbReference type="EMBL" id="ASRX01000038">
    <property type="protein sequence ID" value="EYF04125.1"/>
    <property type="molecule type" value="Genomic_DNA"/>
</dbReference>
<keyword evidence="6" id="KW-1185">Reference proteome</keyword>
<keyword evidence="2" id="KW-0378">Hydrolase</keyword>
<feature type="compositionally biased region" description="Low complexity" evidence="3">
    <location>
        <begin position="324"/>
        <end position="335"/>
    </location>
</feature>
<dbReference type="Pfam" id="PF07859">
    <property type="entry name" value="Abhydrolase_3"/>
    <property type="match status" value="1"/>
</dbReference>